<organism evidence="1 2">
    <name type="scientific">Dimorphilus gyrociliatus</name>
    <dbReference type="NCBI Taxonomy" id="2664684"/>
    <lineage>
        <taxon>Eukaryota</taxon>
        <taxon>Metazoa</taxon>
        <taxon>Spiralia</taxon>
        <taxon>Lophotrochozoa</taxon>
        <taxon>Annelida</taxon>
        <taxon>Polychaeta</taxon>
        <taxon>Polychaeta incertae sedis</taxon>
        <taxon>Dinophilidae</taxon>
        <taxon>Dimorphilus</taxon>
    </lineage>
</organism>
<proteinExistence type="predicted"/>
<accession>A0A7I8VEV9</accession>
<gene>
    <name evidence="1" type="ORF">DGYR_LOCUS2121</name>
</gene>
<evidence type="ECO:0000313" key="2">
    <source>
        <dbReference type="Proteomes" id="UP000549394"/>
    </source>
</evidence>
<comment type="caution">
    <text evidence="1">The sequence shown here is derived from an EMBL/GenBank/DDBJ whole genome shotgun (WGS) entry which is preliminary data.</text>
</comment>
<dbReference type="SUPFAM" id="SSF63825">
    <property type="entry name" value="YWTD domain"/>
    <property type="match status" value="1"/>
</dbReference>
<name>A0A7I8VEV9_9ANNE</name>
<reference evidence="1 2" key="1">
    <citation type="submission" date="2020-08" db="EMBL/GenBank/DDBJ databases">
        <authorList>
            <person name="Hejnol A."/>
        </authorList>
    </citation>
    <scope>NUCLEOTIDE SEQUENCE [LARGE SCALE GENOMIC DNA]</scope>
</reference>
<evidence type="ECO:0000313" key="1">
    <source>
        <dbReference type="EMBL" id="CAD5113073.1"/>
    </source>
</evidence>
<dbReference type="AlphaFoldDB" id="A0A7I8VEV9"/>
<protein>
    <submittedName>
        <fullName evidence="1">Uncharacterized protein</fullName>
    </submittedName>
</protein>
<dbReference type="Proteomes" id="UP000549394">
    <property type="component" value="Unassembled WGS sequence"/>
</dbReference>
<sequence length="209" mass="24184">MSLSGKFPVRILELEKRLKDVAAKNGIVYAANYTDDEIIFANEVDFEFQTWIELENVWGLYTVDRYLMAVSKDTIIKYDFRKERHWKSFVQDACRTCVLGDLVYITRMGNSSLTILNFKDGSNICQIENSLLENPLGVCEFFTEAVLVANNERKCLDLFNKRGELCQSITLKFEPSFIRLSAVQSQIFLYVVDSESPTVHFFIKKIEKN</sequence>
<dbReference type="EMBL" id="CAJFCJ010000003">
    <property type="protein sequence ID" value="CAD5113073.1"/>
    <property type="molecule type" value="Genomic_DNA"/>
</dbReference>
<keyword evidence="2" id="KW-1185">Reference proteome</keyword>